<feature type="region of interest" description="Disordered" evidence="1">
    <location>
        <begin position="320"/>
        <end position="347"/>
    </location>
</feature>
<keyword evidence="2" id="KW-0812">Transmembrane</keyword>
<gene>
    <name evidence="5" type="ORF">PT974_03320</name>
</gene>
<dbReference type="PANTHER" id="PTHR40622">
    <property type="match status" value="1"/>
</dbReference>
<feature type="domain" description="DUF7728" evidence="4">
    <location>
        <begin position="69"/>
        <end position="180"/>
    </location>
</feature>
<feature type="transmembrane region" description="Helical" evidence="2">
    <location>
        <begin position="256"/>
        <end position="288"/>
    </location>
</feature>
<reference evidence="5 6" key="1">
    <citation type="submission" date="2024-01" db="EMBL/GenBank/DDBJ databases">
        <title>Complete genome of Cladobotryum mycophilum ATHUM6906.</title>
        <authorList>
            <person name="Christinaki A.C."/>
            <person name="Myridakis A.I."/>
            <person name="Kouvelis V.N."/>
        </authorList>
    </citation>
    <scope>NUCLEOTIDE SEQUENCE [LARGE SCALE GENOMIC DNA]</scope>
    <source>
        <strain evidence="5 6">ATHUM6906</strain>
    </source>
</reference>
<feature type="compositionally biased region" description="Basic residues" evidence="1">
    <location>
        <begin position="211"/>
        <end position="221"/>
    </location>
</feature>
<dbReference type="PANTHER" id="PTHR40622:SF1">
    <property type="match status" value="1"/>
</dbReference>
<evidence type="ECO:0000313" key="6">
    <source>
        <dbReference type="Proteomes" id="UP001338125"/>
    </source>
</evidence>
<protein>
    <recommendedName>
        <fullName evidence="4">DUF7728 domain-containing protein</fullName>
    </recommendedName>
</protein>
<dbReference type="Proteomes" id="UP001338125">
    <property type="component" value="Unassembled WGS sequence"/>
</dbReference>
<name>A0ABR0SRY9_9HYPO</name>
<keyword evidence="2" id="KW-0472">Membrane</keyword>
<dbReference type="EMBL" id="JAVFKD010000004">
    <property type="protein sequence ID" value="KAK5994931.1"/>
    <property type="molecule type" value="Genomic_DNA"/>
</dbReference>
<keyword evidence="2" id="KW-1133">Transmembrane helix</keyword>
<feature type="chain" id="PRO_5046816320" description="DUF7728 domain-containing protein" evidence="3">
    <location>
        <begin position="19"/>
        <end position="347"/>
    </location>
</feature>
<evidence type="ECO:0000256" key="2">
    <source>
        <dbReference type="SAM" id="Phobius"/>
    </source>
</evidence>
<keyword evidence="6" id="KW-1185">Reference proteome</keyword>
<feature type="signal peptide" evidence="3">
    <location>
        <begin position="1"/>
        <end position="18"/>
    </location>
</feature>
<evidence type="ECO:0000313" key="5">
    <source>
        <dbReference type="EMBL" id="KAK5994931.1"/>
    </source>
</evidence>
<organism evidence="5 6">
    <name type="scientific">Cladobotryum mycophilum</name>
    <dbReference type="NCBI Taxonomy" id="491253"/>
    <lineage>
        <taxon>Eukaryota</taxon>
        <taxon>Fungi</taxon>
        <taxon>Dikarya</taxon>
        <taxon>Ascomycota</taxon>
        <taxon>Pezizomycotina</taxon>
        <taxon>Sordariomycetes</taxon>
        <taxon>Hypocreomycetidae</taxon>
        <taxon>Hypocreales</taxon>
        <taxon>Hypocreaceae</taxon>
        <taxon>Cladobotryum</taxon>
    </lineage>
</organism>
<evidence type="ECO:0000256" key="3">
    <source>
        <dbReference type="SAM" id="SignalP"/>
    </source>
</evidence>
<accession>A0ABR0SRY9</accession>
<sequence length="347" mass="38092">MLLKPLALLTAAAAAASAFVIVPELSAKDESIFKALPIPIPTTPEPFSMPQDMLSQSLQLPCKQCWGRHTNLELDFAVEDGTKLVLNGFELYPNADPWHGDLMATVKGRFGSGREKKLGYSLSIVPQAFDEDQKMELVDVVLRVIEVGNRFVDQVPIVKVGLIKAATGEIIIGNVEIKEPAQVPCNSMFCRTKTMIGDALNGVKGFGSCGRGRHNKHRPHGSKTTEHPQHQVEEPQGHRHHESGEHHSRGRLLRNIIAHIVLPVLMGVTAGVGVAFLGMFICGVMYRLTTVLRSKCRRARARTAGCPRAKAVSHKFATAEEEKQGLMEADEAQETTLPPYKDDVEKK</sequence>
<feature type="compositionally biased region" description="Basic and acidic residues" evidence="1">
    <location>
        <begin position="223"/>
        <end position="247"/>
    </location>
</feature>
<evidence type="ECO:0000256" key="1">
    <source>
        <dbReference type="SAM" id="MobiDB-lite"/>
    </source>
</evidence>
<keyword evidence="3" id="KW-0732">Signal</keyword>
<evidence type="ECO:0000259" key="4">
    <source>
        <dbReference type="Pfam" id="PF24854"/>
    </source>
</evidence>
<dbReference type="InterPro" id="IPR056145">
    <property type="entry name" value="DUF7728"/>
</dbReference>
<feature type="region of interest" description="Disordered" evidence="1">
    <location>
        <begin position="210"/>
        <end position="248"/>
    </location>
</feature>
<proteinExistence type="predicted"/>
<comment type="caution">
    <text evidence="5">The sequence shown here is derived from an EMBL/GenBank/DDBJ whole genome shotgun (WGS) entry which is preliminary data.</text>
</comment>
<dbReference type="Pfam" id="PF24854">
    <property type="entry name" value="DUF7728"/>
    <property type="match status" value="1"/>
</dbReference>